<protein>
    <submittedName>
        <fullName evidence="1">Uncharacterized protein</fullName>
    </submittedName>
</protein>
<sequence>MTSNSKEFYSGFSALANYLEDNETWSYAEFLAQYRATILASPPFLDDWSALDGCWARRFLFRAQLDPRNNSALEKKVMYFYTLSRELLSAFSGFGVLDFVPTRVMDR</sequence>
<dbReference type="AlphaFoldDB" id="A0A433QD81"/>
<dbReference type="EMBL" id="RBNJ01007901">
    <property type="protein sequence ID" value="RUS27717.1"/>
    <property type="molecule type" value="Genomic_DNA"/>
</dbReference>
<dbReference type="Proteomes" id="UP000274822">
    <property type="component" value="Unassembled WGS sequence"/>
</dbReference>
<keyword evidence="2" id="KW-1185">Reference proteome</keyword>
<accession>A0A433QD81</accession>
<comment type="caution">
    <text evidence="1">The sequence shown here is derived from an EMBL/GenBank/DDBJ whole genome shotgun (WGS) entry which is preliminary data.</text>
</comment>
<name>A0A433QD81_9FUNG</name>
<gene>
    <name evidence="1" type="ORF">BC938DRAFT_482841</name>
</gene>
<proteinExistence type="predicted"/>
<reference evidence="1 2" key="1">
    <citation type="journal article" date="2018" name="New Phytol.">
        <title>Phylogenomics of Endogonaceae and evolution of mycorrhizas within Mucoromycota.</title>
        <authorList>
            <person name="Chang Y."/>
            <person name="Desiro A."/>
            <person name="Na H."/>
            <person name="Sandor L."/>
            <person name="Lipzen A."/>
            <person name="Clum A."/>
            <person name="Barry K."/>
            <person name="Grigoriev I.V."/>
            <person name="Martin F.M."/>
            <person name="Stajich J.E."/>
            <person name="Smith M.E."/>
            <person name="Bonito G."/>
            <person name="Spatafora J.W."/>
        </authorList>
    </citation>
    <scope>NUCLEOTIDE SEQUENCE [LARGE SCALE GENOMIC DNA]</scope>
    <source>
        <strain evidence="1 2">AD002</strain>
    </source>
</reference>
<evidence type="ECO:0000313" key="2">
    <source>
        <dbReference type="Proteomes" id="UP000274822"/>
    </source>
</evidence>
<organism evidence="1 2">
    <name type="scientific">Jimgerdemannia flammicorona</name>
    <dbReference type="NCBI Taxonomy" id="994334"/>
    <lineage>
        <taxon>Eukaryota</taxon>
        <taxon>Fungi</taxon>
        <taxon>Fungi incertae sedis</taxon>
        <taxon>Mucoromycota</taxon>
        <taxon>Mucoromycotina</taxon>
        <taxon>Endogonomycetes</taxon>
        <taxon>Endogonales</taxon>
        <taxon>Endogonaceae</taxon>
        <taxon>Jimgerdemannia</taxon>
    </lineage>
</organism>
<evidence type="ECO:0000313" key="1">
    <source>
        <dbReference type="EMBL" id="RUS27717.1"/>
    </source>
</evidence>